<dbReference type="InterPro" id="IPR038120">
    <property type="entry name" value="Rpb1_funnel_sf"/>
</dbReference>
<dbReference type="Gene3D" id="2.40.40.20">
    <property type="match status" value="1"/>
</dbReference>
<dbReference type="NCBIfam" id="TIGR02386">
    <property type="entry name" value="rpoC_TIGR"/>
    <property type="match status" value="1"/>
</dbReference>
<comment type="similarity">
    <text evidence="2 9 10">Belongs to the RNA polymerase beta' chain family.</text>
</comment>
<comment type="catalytic activity">
    <reaction evidence="8 9 10">
        <text>RNA(n) + a ribonucleoside 5'-triphosphate = RNA(n+1) + diphosphate</text>
        <dbReference type="Rhea" id="RHEA:21248"/>
        <dbReference type="Rhea" id="RHEA-COMP:14527"/>
        <dbReference type="Rhea" id="RHEA-COMP:17342"/>
        <dbReference type="ChEBI" id="CHEBI:33019"/>
        <dbReference type="ChEBI" id="CHEBI:61557"/>
        <dbReference type="ChEBI" id="CHEBI:140395"/>
        <dbReference type="EC" id="2.7.7.6"/>
    </reaction>
</comment>
<evidence type="ECO:0000256" key="3">
    <source>
        <dbReference type="ARBA" id="ARBA00022478"/>
    </source>
</evidence>
<dbReference type="InterPro" id="IPR006592">
    <property type="entry name" value="RNA_pol_N"/>
</dbReference>
<feature type="binding site" evidence="9">
    <location>
        <position position="841"/>
    </location>
    <ligand>
        <name>Zn(2+)</name>
        <dbReference type="ChEBI" id="CHEBI:29105"/>
        <label>2</label>
    </ligand>
</feature>
<accession>A0ABZ2J4G8</accession>
<dbReference type="Proteomes" id="UP001375370">
    <property type="component" value="Chromosome"/>
</dbReference>
<keyword evidence="6 9" id="KW-0479">Metal-binding</keyword>
<feature type="domain" description="RNA polymerase N-terminal" evidence="11">
    <location>
        <begin position="291"/>
        <end position="570"/>
    </location>
</feature>
<dbReference type="Gene3D" id="1.10.40.90">
    <property type="match status" value="1"/>
</dbReference>
<dbReference type="GO" id="GO:0003899">
    <property type="term" value="F:DNA-directed RNA polymerase activity"/>
    <property type="evidence" value="ECO:0007669"/>
    <property type="project" value="UniProtKB-EC"/>
</dbReference>
<feature type="binding site" evidence="9">
    <location>
        <position position="60"/>
    </location>
    <ligand>
        <name>Zn(2+)</name>
        <dbReference type="ChEBI" id="CHEBI:29105"/>
        <label>1</label>
    </ligand>
</feature>
<evidence type="ECO:0000256" key="7">
    <source>
        <dbReference type="ARBA" id="ARBA00023163"/>
    </source>
</evidence>
<dbReference type="PANTHER" id="PTHR19376:SF54">
    <property type="entry name" value="DNA-DIRECTED RNA POLYMERASE SUBUNIT BETA"/>
    <property type="match status" value="1"/>
</dbReference>
<comment type="cofactor">
    <cofactor evidence="9">
        <name>Mg(2+)</name>
        <dbReference type="ChEBI" id="CHEBI:18420"/>
    </cofactor>
    <text evidence="9">Binds 1 Mg(2+) ion per subunit.</text>
</comment>
<feature type="binding site" evidence="9">
    <location>
        <position position="921"/>
    </location>
    <ligand>
        <name>Zn(2+)</name>
        <dbReference type="ChEBI" id="CHEBI:29105"/>
        <label>2</label>
    </ligand>
</feature>
<reference evidence="12 13" key="1">
    <citation type="submission" date="2024-03" db="EMBL/GenBank/DDBJ databases">
        <title>A Dehalogenimonas Isolated from Estuarine Sediments Dihaloeliminates Chlorinated Alkanes.</title>
        <authorList>
            <person name="Yang Y."/>
            <person name="Wang H."/>
        </authorList>
    </citation>
    <scope>NUCLEOTIDE SEQUENCE [LARGE SCALE GENOMIC DNA]</scope>
    <source>
        <strain evidence="12 13">W</strain>
    </source>
</reference>
<dbReference type="Gene3D" id="2.40.50.100">
    <property type="match status" value="2"/>
</dbReference>
<dbReference type="InterPro" id="IPR042102">
    <property type="entry name" value="RNA_pol_Rpb1_3_sf"/>
</dbReference>
<dbReference type="Gene3D" id="1.10.1790.20">
    <property type="match status" value="1"/>
</dbReference>
<feature type="binding site" evidence="9">
    <location>
        <position position="78"/>
    </location>
    <ligand>
        <name>Zn(2+)</name>
        <dbReference type="ChEBI" id="CHEBI:29105"/>
        <label>1</label>
    </ligand>
</feature>
<evidence type="ECO:0000256" key="6">
    <source>
        <dbReference type="ARBA" id="ARBA00022723"/>
    </source>
</evidence>
<protein>
    <recommendedName>
        <fullName evidence="9">DNA-directed RNA polymerase subunit beta'</fullName>
        <shortName evidence="9">RNAP subunit beta'</shortName>
        <ecNumber evidence="9">2.7.7.6</ecNumber>
    </recommendedName>
    <alternativeName>
        <fullName evidence="9">RNA polymerase subunit beta'</fullName>
    </alternativeName>
    <alternativeName>
        <fullName evidence="9">Transcriptase subunit beta'</fullName>
    </alternativeName>
</protein>
<keyword evidence="5 9" id="KW-0548">Nucleotidyltransferase</keyword>
<dbReference type="Pfam" id="PF00623">
    <property type="entry name" value="RNA_pol_Rpb1_2"/>
    <property type="match status" value="2"/>
</dbReference>
<dbReference type="EC" id="2.7.7.6" evidence="9"/>
<dbReference type="Gene3D" id="1.10.132.30">
    <property type="match status" value="1"/>
</dbReference>
<dbReference type="SMART" id="SM00663">
    <property type="entry name" value="RPOLA_N"/>
    <property type="match status" value="1"/>
</dbReference>
<dbReference type="Pfam" id="PF04997">
    <property type="entry name" value="RNA_pol_Rpb1_1"/>
    <property type="match status" value="1"/>
</dbReference>
<organism evidence="12 13">
    <name type="scientific">Candidatus Dehalogenimonas loeffleri</name>
    <dbReference type="NCBI Taxonomy" id="3127115"/>
    <lineage>
        <taxon>Bacteria</taxon>
        <taxon>Bacillati</taxon>
        <taxon>Chloroflexota</taxon>
        <taxon>Dehalococcoidia</taxon>
        <taxon>Dehalococcoidales</taxon>
        <taxon>Dehalococcoidaceae</taxon>
        <taxon>Dehalogenimonas</taxon>
    </lineage>
</organism>
<comment type="function">
    <text evidence="1 9 10">DNA-dependent RNA polymerase catalyzes the transcription of DNA into RNA using the four ribonucleoside triphosphates as substrates.</text>
</comment>
<feature type="binding site" evidence="9">
    <location>
        <position position="62"/>
    </location>
    <ligand>
        <name>Zn(2+)</name>
        <dbReference type="ChEBI" id="CHEBI:29105"/>
        <label>1</label>
    </ligand>
</feature>
<comment type="subunit">
    <text evidence="9">The RNAP catalytic core consists of 2 alpha, 1 beta, 1 beta' and 1 omega subunit. When a sigma factor is associated with the core the holoenzyme is formed, which can initiate transcription.</text>
</comment>
<keyword evidence="3 9" id="KW-0240">DNA-directed RNA polymerase</keyword>
<proteinExistence type="inferred from homology"/>
<dbReference type="InterPro" id="IPR044893">
    <property type="entry name" value="RNA_pol_Rpb1_clamp_domain"/>
</dbReference>
<dbReference type="Pfam" id="PF04998">
    <property type="entry name" value="RNA_pol_Rpb1_5"/>
    <property type="match status" value="1"/>
</dbReference>
<evidence type="ECO:0000256" key="2">
    <source>
        <dbReference type="ARBA" id="ARBA00006460"/>
    </source>
</evidence>
<dbReference type="Gene3D" id="1.10.150.390">
    <property type="match status" value="1"/>
</dbReference>
<evidence type="ECO:0000259" key="11">
    <source>
        <dbReference type="SMART" id="SM00663"/>
    </source>
</evidence>
<keyword evidence="7 9" id="KW-0804">Transcription</keyword>
<dbReference type="RefSeq" id="WP_338737338.1">
    <property type="nucleotide sequence ID" value="NZ_CP146612.1"/>
</dbReference>
<dbReference type="PANTHER" id="PTHR19376">
    <property type="entry name" value="DNA-DIRECTED RNA POLYMERASE"/>
    <property type="match status" value="1"/>
</dbReference>
<dbReference type="InterPro" id="IPR045867">
    <property type="entry name" value="DNA-dir_RpoC_beta_prime"/>
</dbReference>
<evidence type="ECO:0000256" key="10">
    <source>
        <dbReference type="RuleBase" id="RU004279"/>
    </source>
</evidence>
<keyword evidence="4 9" id="KW-0808">Transferase</keyword>
<dbReference type="Pfam" id="PF04983">
    <property type="entry name" value="RNA_pol_Rpb1_3"/>
    <property type="match status" value="1"/>
</dbReference>
<keyword evidence="13" id="KW-1185">Reference proteome</keyword>
<dbReference type="HAMAP" id="MF_01322">
    <property type="entry name" value="RNApol_bact_RpoC"/>
    <property type="match status" value="1"/>
</dbReference>
<feature type="binding site" evidence="9">
    <location>
        <position position="518"/>
    </location>
    <ligand>
        <name>Mg(2+)</name>
        <dbReference type="ChEBI" id="CHEBI:18420"/>
    </ligand>
</feature>
<dbReference type="SUPFAM" id="SSF64484">
    <property type="entry name" value="beta and beta-prime subunits of DNA dependent RNA-polymerase"/>
    <property type="match status" value="1"/>
</dbReference>
<dbReference type="InterPro" id="IPR007080">
    <property type="entry name" value="RNA_pol_Rpb1_1"/>
</dbReference>
<evidence type="ECO:0000256" key="8">
    <source>
        <dbReference type="ARBA" id="ARBA00048552"/>
    </source>
</evidence>
<feature type="binding site" evidence="9">
    <location>
        <position position="75"/>
    </location>
    <ligand>
        <name>Zn(2+)</name>
        <dbReference type="ChEBI" id="CHEBI:29105"/>
        <label>1</label>
    </ligand>
</feature>
<dbReference type="CDD" id="cd01609">
    <property type="entry name" value="RNAP_beta'_N"/>
    <property type="match status" value="1"/>
</dbReference>
<feature type="binding site" evidence="9">
    <location>
        <position position="520"/>
    </location>
    <ligand>
        <name>Mg(2+)</name>
        <dbReference type="ChEBI" id="CHEBI:18420"/>
    </ligand>
</feature>
<dbReference type="InterPro" id="IPR000722">
    <property type="entry name" value="RNA_pol_asu"/>
</dbReference>
<keyword evidence="9" id="KW-0862">Zinc</keyword>
<dbReference type="InterPro" id="IPR007081">
    <property type="entry name" value="RNA_pol_Rpb1_5"/>
</dbReference>
<dbReference type="InterPro" id="IPR007066">
    <property type="entry name" value="RNA_pol_Rpb1_3"/>
</dbReference>
<dbReference type="Gene3D" id="4.10.860.120">
    <property type="entry name" value="RNA polymerase II, clamp domain"/>
    <property type="match status" value="1"/>
</dbReference>
<evidence type="ECO:0000313" key="13">
    <source>
        <dbReference type="Proteomes" id="UP001375370"/>
    </source>
</evidence>
<comment type="cofactor">
    <cofactor evidence="9">
        <name>Zn(2+)</name>
        <dbReference type="ChEBI" id="CHEBI:29105"/>
    </cofactor>
    <text evidence="9">Binds 2 Zn(2+) ions per subunit.</text>
</comment>
<evidence type="ECO:0000256" key="1">
    <source>
        <dbReference type="ARBA" id="ARBA00004026"/>
    </source>
</evidence>
<feature type="binding site" evidence="9">
    <location>
        <position position="924"/>
    </location>
    <ligand>
        <name>Zn(2+)</name>
        <dbReference type="ChEBI" id="CHEBI:29105"/>
        <label>2</label>
    </ligand>
</feature>
<dbReference type="EMBL" id="CP146612">
    <property type="protein sequence ID" value="WWX25198.1"/>
    <property type="molecule type" value="Genomic_DNA"/>
</dbReference>
<dbReference type="Gene3D" id="1.10.274.100">
    <property type="entry name" value="RNA polymerase Rpb1, domain 3"/>
    <property type="match status" value="2"/>
</dbReference>
<evidence type="ECO:0000256" key="9">
    <source>
        <dbReference type="HAMAP-Rule" id="MF_01322"/>
    </source>
</evidence>
<dbReference type="GO" id="GO:0000428">
    <property type="term" value="C:DNA-directed RNA polymerase complex"/>
    <property type="evidence" value="ECO:0007669"/>
    <property type="project" value="UniProtKB-KW"/>
</dbReference>
<name>A0ABZ2J4G8_9CHLR</name>
<dbReference type="CDD" id="cd02655">
    <property type="entry name" value="RNAP_beta'_C"/>
    <property type="match status" value="1"/>
</dbReference>
<feature type="binding site" evidence="9">
    <location>
        <position position="914"/>
    </location>
    <ligand>
        <name>Zn(2+)</name>
        <dbReference type="ChEBI" id="CHEBI:29105"/>
        <label>2</label>
    </ligand>
</feature>
<keyword evidence="9" id="KW-0460">Magnesium</keyword>
<feature type="binding site" evidence="9">
    <location>
        <position position="516"/>
    </location>
    <ligand>
        <name>Mg(2+)</name>
        <dbReference type="ChEBI" id="CHEBI:18420"/>
    </ligand>
</feature>
<dbReference type="InterPro" id="IPR012754">
    <property type="entry name" value="DNA-dir_RpoC_beta_prime_bact"/>
</dbReference>
<sequence length="1296" mass="143808">MNEVIDFDAIRISLASPEQIRGWSYGEVTKPETINYRTLKPERDGLFCERIFGPTKDFECQCGKYKRIRYKGIICDKCGVEVARAKVRRERMGHIELACAVGHIWFTRGIPSRIGLLLDLSTRSLERIIYFSHFVITHVDEVARQAAVDSLEQGRQMELDDREAEINAQVAAMESEGAEIAEINKLRGDFETERAESEEQTAVIVEQLRGLRRGNLLTESVFFELKTRFPEVFDAKMGAEAILDLLRSVDLGEMRNHLILETRSSSGQRRKKASKQLQLVEAFRRSGNKPEWMVLTVLPVLPPDLRPMVQLDGGRFATSDLNDLYRRVINRNNRLSHLLEIGAPEIIIRNEKRMLQEAVDSLIDNGRRGRSVAVSGDHKAKSISDLLRGKQGRFRQNLLGKRVDYSGRSVIVVGPDLKLHQCGLPRKMALELFKPFVMHRLVTDGLAPNIKSARRLVERARPEVYDILEDVVKDRPVMLNRAPTLHRLSIQAFEPVLIDGSAIRIHPLVCAAFNADFDGDQMAVHLPLSKAAVKEAREAMLSIHNMLLPSSGDPVVTPSLDMVFGCFYLTTTRPGLKGENKVFGSFEEAKRYFDRGIIDLRAEIDVRTPEGEMVKTTVGRIIFNEALPQGIAFFNKAVDKSTLRRLIGECIKITSDNEMALSLDHIKRLGFEFATRSGITIAMTDIAVPGPKAEIIAAADHDADLIEHQYAQGLITDDERYNGVVEIWLRATDQIGDAIAKGMDNIGNVYMMANSGAKGNVSQIRQMAGMRGLMTNPSGKIIDFPIKSSLREGLSTIEYFISTHGARKGLADTALRTSGSGYLTRRLIDVTQDLIIYEEDCGTLDGLWIEEPSEKGILPPLAERIAGRLAAMPVADPQTGEILVDRDGEIDDKKAREITAAGVTGVFVRSPMSCGSKRGICQKCYWRDLGRGKTVEFYTAVGILAAQSIGEPGTQLTLRTFHTGGVVGTDITTGLPRVEELFEARPPKAQAIITEIDGNVEIQESDEGRSVRILARENYQDEYDLPDNWNVEVADGQVVDMGSVLATAPEADKEAVHLTTDGESVLIARVGGRMSVEGQKLVIRYEDLDEREYMIPAATHILVANGETVKAGQKLTDGSINPQDILSILGRESVQRYLVEEVQKVYFSQGVHINDKHIEVIVRQMMNKVRVDSSGDTDLVPGELVDKFRFEDINNKILAEGGEPATAHTVLMGITRTSLSTESWLAAASFQETTRVLTDAAIHGKKDILAGLKENVIIGKLIPAQCQSCRDATSEKAAEIESAKLVQIEQLEQPVI</sequence>
<evidence type="ECO:0000256" key="4">
    <source>
        <dbReference type="ARBA" id="ARBA00022679"/>
    </source>
</evidence>
<evidence type="ECO:0000313" key="12">
    <source>
        <dbReference type="EMBL" id="WWX25198.1"/>
    </source>
</evidence>
<evidence type="ECO:0000256" key="5">
    <source>
        <dbReference type="ARBA" id="ARBA00022695"/>
    </source>
</evidence>
<gene>
    <name evidence="9 12" type="primary">rpoC</name>
    <name evidence="12" type="ORF">V8247_08030</name>
</gene>